<dbReference type="GO" id="GO:0005524">
    <property type="term" value="F:ATP binding"/>
    <property type="evidence" value="ECO:0007669"/>
    <property type="project" value="UniProtKB-KW"/>
</dbReference>
<protein>
    <submittedName>
        <fullName evidence="8">P-loop containing nucleoside triphosphate hydrolase protein</fullName>
    </submittedName>
</protein>
<comment type="similarity">
    <text evidence="6">Belongs to the Mrp/NBP35 ATP-binding proteins family.</text>
</comment>
<dbReference type="GO" id="GO:0051539">
    <property type="term" value="F:4 iron, 4 sulfur cluster binding"/>
    <property type="evidence" value="ECO:0007669"/>
    <property type="project" value="TreeGrafter"/>
</dbReference>
<evidence type="ECO:0000256" key="7">
    <source>
        <dbReference type="SAM" id="MobiDB-lite"/>
    </source>
</evidence>
<dbReference type="InterPro" id="IPR027417">
    <property type="entry name" value="P-loop_NTPase"/>
</dbReference>
<evidence type="ECO:0000256" key="6">
    <source>
        <dbReference type="ARBA" id="ARBA00024036"/>
    </source>
</evidence>
<keyword evidence="8" id="KW-0378">Hydrolase</keyword>
<evidence type="ECO:0000256" key="5">
    <source>
        <dbReference type="ARBA" id="ARBA00023014"/>
    </source>
</evidence>
<dbReference type="Gene3D" id="3.40.50.300">
    <property type="entry name" value="P-loop containing nucleotide triphosphate hydrolases"/>
    <property type="match status" value="1"/>
</dbReference>
<feature type="region of interest" description="Disordered" evidence="7">
    <location>
        <begin position="1"/>
        <end position="40"/>
    </location>
</feature>
<dbReference type="InterPro" id="IPR019591">
    <property type="entry name" value="Mrp/NBP35_ATP-bd"/>
</dbReference>
<dbReference type="Pfam" id="PF10609">
    <property type="entry name" value="ParA"/>
    <property type="match status" value="1"/>
</dbReference>
<sequence length="329" mass="35084">MRRLFCSSSVARHDNPLGLPRRTTAPSPTIPRRQSGLPKKRKIANVRRVVAVASGKGGVGKSTVAVNLAFALAMHNRRPRVGLLDLDLFGPSIPKLMGLERSGEPHLTDGGALVPLMNHGMPCMSMGFLLPSSAHASNEDTPVVWRGLMVQKAVQQLLFDVDWSGTISSSNEISERARETGLDILVVDLPPGTGDVPLTLGQLVEVDGSVIVSTPQDVSLSDVRRGVAMFRKVGIPITGLLLNQSLYTCPTCHTPHHIFGPPTRFREVASGMGVDVLGEMPVVPGVGEGGDKGVPFMLSGDGAEDGAEEWRKVMGGVAGKVWDVLRLDE</sequence>
<name>A0A4Y7PYM8_9AGAM</name>
<keyword evidence="5" id="KW-0411">Iron-sulfur</keyword>
<feature type="compositionally biased region" description="Polar residues" evidence="7">
    <location>
        <begin position="1"/>
        <end position="10"/>
    </location>
</feature>
<dbReference type="GO" id="GO:0140663">
    <property type="term" value="F:ATP-dependent FeS chaperone activity"/>
    <property type="evidence" value="ECO:0007669"/>
    <property type="project" value="InterPro"/>
</dbReference>
<accession>A0A4Y7PYM8</accession>
<dbReference type="PANTHER" id="PTHR42961:SF2">
    <property type="entry name" value="IRON-SULFUR PROTEIN NUBPL"/>
    <property type="match status" value="1"/>
</dbReference>
<dbReference type="GO" id="GO:0016226">
    <property type="term" value="P:iron-sulfur cluster assembly"/>
    <property type="evidence" value="ECO:0007669"/>
    <property type="project" value="InterPro"/>
</dbReference>
<dbReference type="OrthoDB" id="1741334at2759"/>
<dbReference type="VEuPathDB" id="FungiDB:BD410DRAFT_374160"/>
<gene>
    <name evidence="8" type="ORF">BD410DRAFT_374160</name>
</gene>
<dbReference type="GO" id="GO:0032981">
    <property type="term" value="P:mitochondrial respiratory chain complex I assembly"/>
    <property type="evidence" value="ECO:0007669"/>
    <property type="project" value="TreeGrafter"/>
</dbReference>
<proteinExistence type="inferred from homology"/>
<dbReference type="GO" id="GO:0046872">
    <property type="term" value="F:metal ion binding"/>
    <property type="evidence" value="ECO:0007669"/>
    <property type="project" value="UniProtKB-KW"/>
</dbReference>
<dbReference type="EMBL" id="ML170189">
    <property type="protein sequence ID" value="TDL20245.1"/>
    <property type="molecule type" value="Genomic_DNA"/>
</dbReference>
<dbReference type="PANTHER" id="PTHR42961">
    <property type="entry name" value="IRON-SULFUR PROTEIN NUBPL"/>
    <property type="match status" value="1"/>
</dbReference>
<dbReference type="CDD" id="cd02037">
    <property type="entry name" value="Mrp_NBP35"/>
    <property type="match status" value="1"/>
</dbReference>
<dbReference type="HAMAP" id="MF_02040">
    <property type="entry name" value="Mrp_NBP35"/>
    <property type="match status" value="1"/>
</dbReference>
<evidence type="ECO:0000313" key="8">
    <source>
        <dbReference type="EMBL" id="TDL20245.1"/>
    </source>
</evidence>
<reference evidence="8 9" key="1">
    <citation type="submission" date="2018-06" db="EMBL/GenBank/DDBJ databases">
        <title>A transcriptomic atlas of mushroom development highlights an independent origin of complex multicellularity.</title>
        <authorList>
            <consortium name="DOE Joint Genome Institute"/>
            <person name="Krizsan K."/>
            <person name="Almasi E."/>
            <person name="Merenyi Z."/>
            <person name="Sahu N."/>
            <person name="Viragh M."/>
            <person name="Koszo T."/>
            <person name="Mondo S."/>
            <person name="Kiss B."/>
            <person name="Balint B."/>
            <person name="Kues U."/>
            <person name="Barry K."/>
            <person name="Hegedus J.C."/>
            <person name="Henrissat B."/>
            <person name="Johnson J."/>
            <person name="Lipzen A."/>
            <person name="Ohm R."/>
            <person name="Nagy I."/>
            <person name="Pangilinan J."/>
            <person name="Yan J."/>
            <person name="Xiong Y."/>
            <person name="Grigoriev I.V."/>
            <person name="Hibbett D.S."/>
            <person name="Nagy L.G."/>
        </authorList>
    </citation>
    <scope>NUCLEOTIDE SEQUENCE [LARGE SCALE GENOMIC DNA]</scope>
    <source>
        <strain evidence="8 9">SZMC22713</strain>
    </source>
</reference>
<dbReference type="FunFam" id="3.40.50.300:FF:001119">
    <property type="entry name" value="Iron-sulfur cluster carrier protein"/>
    <property type="match status" value="1"/>
</dbReference>
<dbReference type="Proteomes" id="UP000294933">
    <property type="component" value="Unassembled WGS sequence"/>
</dbReference>
<evidence type="ECO:0000256" key="2">
    <source>
        <dbReference type="ARBA" id="ARBA00022741"/>
    </source>
</evidence>
<evidence type="ECO:0000313" key="9">
    <source>
        <dbReference type="Proteomes" id="UP000294933"/>
    </source>
</evidence>
<dbReference type="InterPro" id="IPR033756">
    <property type="entry name" value="YlxH/NBP35"/>
</dbReference>
<keyword evidence="2" id="KW-0547">Nucleotide-binding</keyword>
<dbReference type="GO" id="GO:0016787">
    <property type="term" value="F:hydrolase activity"/>
    <property type="evidence" value="ECO:0007669"/>
    <property type="project" value="UniProtKB-KW"/>
</dbReference>
<dbReference type="STRING" id="50990.A0A4Y7PYM8"/>
<evidence type="ECO:0000256" key="1">
    <source>
        <dbReference type="ARBA" id="ARBA00022723"/>
    </source>
</evidence>
<evidence type="ECO:0000256" key="3">
    <source>
        <dbReference type="ARBA" id="ARBA00022840"/>
    </source>
</evidence>
<keyword evidence="4" id="KW-0408">Iron</keyword>
<dbReference type="AlphaFoldDB" id="A0A4Y7PYM8"/>
<dbReference type="InterPro" id="IPR044304">
    <property type="entry name" value="NUBPL-like"/>
</dbReference>
<dbReference type="GO" id="GO:0005739">
    <property type="term" value="C:mitochondrion"/>
    <property type="evidence" value="ECO:0007669"/>
    <property type="project" value="TreeGrafter"/>
</dbReference>
<evidence type="ECO:0000256" key="4">
    <source>
        <dbReference type="ARBA" id="ARBA00023004"/>
    </source>
</evidence>
<keyword evidence="9" id="KW-1185">Reference proteome</keyword>
<keyword evidence="1" id="KW-0479">Metal-binding</keyword>
<keyword evidence="3" id="KW-0067">ATP-binding</keyword>
<dbReference type="SUPFAM" id="SSF52540">
    <property type="entry name" value="P-loop containing nucleoside triphosphate hydrolases"/>
    <property type="match status" value="1"/>
</dbReference>
<organism evidence="8 9">
    <name type="scientific">Rickenella mellea</name>
    <dbReference type="NCBI Taxonomy" id="50990"/>
    <lineage>
        <taxon>Eukaryota</taxon>
        <taxon>Fungi</taxon>
        <taxon>Dikarya</taxon>
        <taxon>Basidiomycota</taxon>
        <taxon>Agaricomycotina</taxon>
        <taxon>Agaricomycetes</taxon>
        <taxon>Hymenochaetales</taxon>
        <taxon>Rickenellaceae</taxon>
        <taxon>Rickenella</taxon>
    </lineage>
</organism>